<sequence length="709" mass="74609">MLVWVGVLLVAAVGVPVAGAVPSVSSGDANGIVPQRGGTSPANNTSIQQEDPEAVDASGNVSELQNWFSGRLTRTVVNCSEGLTVGEYDACNRSDGDYPEWLDGYVNVTRESDSGNNRTEAFERTRENQTEYASKVRRFRNTVEAYNDARNESDTQRARRLARRAQTLATGVNRTSGNLTRNYGAIANGTGRDLTPATRTTRTVSHNVTTTAASLSIEQFRNTTITARGADRVISFSDPLRVTGRVAAVNGTGLADRTVGVRVDGRLRGTTTTNATGAYRLTYRPTRAPLDTDRATLQYLPRNRSVYSGNETTVPIDIRQVEPTLRATGGSNAVSYDGLVTVDGSLAVGGIGAAGMPVAVSVDGEELRFEDGTRARTASNGGFRLSARLPKGVNDGRRSVRVSLPLDDRALARDNVSIPITVRSTPTALSVDATQTSVNGSNVSGPVVRVTGRLTTDGGQAVRNESVALAVNDTTTTTVTTDGNGSYDANVSVPESAFAGSTGTVPVTVGARYAGVDTSLEASIVRTTLRIDVPAQPTPTVLAEFLAFLAEHPWYVGVPVVVLVLGLGYAVARMWGGSGSEEEATTTGPAAEDGSSTGETAADWGSLLDAANHQLFTGDRAGAVATAYAATRRKLRDDLGLGGSYTHWEFLDAARNAVDDRRGAALGRLTELYERAAFSPYDLPEGTASTALDDAEAVTGDGSDEHTGE</sequence>
<evidence type="ECO:0000313" key="3">
    <source>
        <dbReference type="Proteomes" id="UP000011566"/>
    </source>
</evidence>
<organism evidence="2 3">
    <name type="scientific">Halococcus hamelinensis 100A6</name>
    <dbReference type="NCBI Taxonomy" id="1132509"/>
    <lineage>
        <taxon>Archaea</taxon>
        <taxon>Methanobacteriati</taxon>
        <taxon>Methanobacteriota</taxon>
        <taxon>Stenosarchaea group</taxon>
        <taxon>Halobacteria</taxon>
        <taxon>Halobacteriales</taxon>
        <taxon>Halococcaceae</taxon>
        <taxon>Halococcus</taxon>
    </lineage>
</organism>
<evidence type="ECO:0008006" key="4">
    <source>
        <dbReference type="Google" id="ProtNLM"/>
    </source>
</evidence>
<comment type="caution">
    <text evidence="2">The sequence shown here is derived from an EMBL/GenBank/DDBJ whole genome shotgun (WGS) entry which is preliminary data.</text>
</comment>
<proteinExistence type="predicted"/>
<feature type="region of interest" description="Disordered" evidence="1">
    <location>
        <begin position="683"/>
        <end position="709"/>
    </location>
</feature>
<keyword evidence="3" id="KW-1185">Reference proteome</keyword>
<feature type="compositionally biased region" description="Polar residues" evidence="1">
    <location>
        <begin position="37"/>
        <end position="47"/>
    </location>
</feature>
<dbReference type="EMBL" id="AOMB01000031">
    <property type="protein sequence ID" value="EMA38182.1"/>
    <property type="molecule type" value="Genomic_DNA"/>
</dbReference>
<dbReference type="eggNOG" id="arCOG02488">
    <property type="taxonomic scope" value="Archaea"/>
</dbReference>
<dbReference type="AlphaFoldDB" id="M0LX74"/>
<evidence type="ECO:0000256" key="1">
    <source>
        <dbReference type="SAM" id="MobiDB-lite"/>
    </source>
</evidence>
<protein>
    <recommendedName>
        <fullName evidence="4">DUF4129 domain-containing protein</fullName>
    </recommendedName>
</protein>
<gene>
    <name evidence="2" type="ORF">C447_10655</name>
</gene>
<accession>M0LX74</accession>
<feature type="region of interest" description="Disordered" evidence="1">
    <location>
        <begin position="579"/>
        <end position="599"/>
    </location>
</feature>
<reference evidence="2 3" key="1">
    <citation type="journal article" date="2014" name="PLoS Genet.">
        <title>Phylogenetically driven sequencing of extremely halophilic archaea reveals strategies for static and dynamic osmo-response.</title>
        <authorList>
            <person name="Becker E.A."/>
            <person name="Seitzer P.M."/>
            <person name="Tritt A."/>
            <person name="Larsen D."/>
            <person name="Krusor M."/>
            <person name="Yao A.I."/>
            <person name="Wu D."/>
            <person name="Madern D."/>
            <person name="Eisen J.A."/>
            <person name="Darling A.E."/>
            <person name="Facciotti M.T."/>
        </authorList>
    </citation>
    <scope>NUCLEOTIDE SEQUENCE [LARGE SCALE GENOMIC DNA]</scope>
    <source>
        <strain evidence="2 3">100A6</strain>
    </source>
</reference>
<dbReference type="PATRIC" id="fig|1132509.6.peg.2408"/>
<evidence type="ECO:0000313" key="2">
    <source>
        <dbReference type="EMBL" id="EMA38182.1"/>
    </source>
</evidence>
<dbReference type="Proteomes" id="UP000011566">
    <property type="component" value="Unassembled WGS sequence"/>
</dbReference>
<name>M0LX74_9EURY</name>
<feature type="region of interest" description="Disordered" evidence="1">
    <location>
        <begin position="24"/>
        <end position="47"/>
    </location>
</feature>